<dbReference type="Proteomes" id="UP001054902">
    <property type="component" value="Unassembled WGS sequence"/>
</dbReference>
<protein>
    <submittedName>
        <fullName evidence="1">Uncharacterized protein</fullName>
    </submittedName>
</protein>
<name>A0AAD3CMW2_9STRA</name>
<dbReference type="AlphaFoldDB" id="A0AAD3CMW2"/>
<organism evidence="1 2">
    <name type="scientific">Chaetoceros tenuissimus</name>
    <dbReference type="NCBI Taxonomy" id="426638"/>
    <lineage>
        <taxon>Eukaryota</taxon>
        <taxon>Sar</taxon>
        <taxon>Stramenopiles</taxon>
        <taxon>Ochrophyta</taxon>
        <taxon>Bacillariophyta</taxon>
        <taxon>Coscinodiscophyceae</taxon>
        <taxon>Chaetocerotophycidae</taxon>
        <taxon>Chaetocerotales</taxon>
        <taxon>Chaetocerotaceae</taxon>
        <taxon>Chaetoceros</taxon>
    </lineage>
</organism>
<proteinExistence type="predicted"/>
<sequence length="383" mass="42259">MSDPKTSVPSSHFDLYTKFYAQALRLATSSSSNLDNDAKITSDEAVANAKSRNQKIVITLDTITKLSFGLDEKNKTNVVLYGGGALELVIALVKSASFNDLDKVLATELKNKIQTSAMKAVKTCSIRNPAGRSRARAAGVVSFLKEVLDRAVLESDPNAVIAEEGFTTLAAICLGDDLNALQSSIIFKPLLSKSKTVFPDAKSMHQKTLYLETLFAAVEKEQEKLIQTITKADGGEKTGLQIFFENVDECEKEIRIGFGHLEDEKYAMSNKHYKHALSLITPYLSHTSLLDELMVEIRSKKAKAAMETGKFDECLEDTSLLLERKDTAEENLRINLLKLHAKALTMVGREQEGKEVLAKLKLLSPQSEQEISQQLKESVKIDA</sequence>
<dbReference type="SUPFAM" id="SSF48452">
    <property type="entry name" value="TPR-like"/>
    <property type="match status" value="1"/>
</dbReference>
<comment type="caution">
    <text evidence="1">The sequence shown here is derived from an EMBL/GenBank/DDBJ whole genome shotgun (WGS) entry which is preliminary data.</text>
</comment>
<evidence type="ECO:0000313" key="2">
    <source>
        <dbReference type="Proteomes" id="UP001054902"/>
    </source>
</evidence>
<reference evidence="1 2" key="1">
    <citation type="journal article" date="2021" name="Sci. Rep.">
        <title>The genome of the diatom Chaetoceros tenuissimus carries an ancient integrated fragment of an extant virus.</title>
        <authorList>
            <person name="Hongo Y."/>
            <person name="Kimura K."/>
            <person name="Takaki Y."/>
            <person name="Yoshida Y."/>
            <person name="Baba S."/>
            <person name="Kobayashi G."/>
            <person name="Nagasaki K."/>
            <person name="Hano T."/>
            <person name="Tomaru Y."/>
        </authorList>
    </citation>
    <scope>NUCLEOTIDE SEQUENCE [LARGE SCALE GENOMIC DNA]</scope>
    <source>
        <strain evidence="1 2">NIES-3715</strain>
    </source>
</reference>
<dbReference type="Gene3D" id="1.25.40.10">
    <property type="entry name" value="Tetratricopeptide repeat domain"/>
    <property type="match status" value="1"/>
</dbReference>
<accession>A0AAD3CMW2</accession>
<gene>
    <name evidence="1" type="ORF">CTEN210_05342</name>
</gene>
<dbReference type="InterPro" id="IPR011990">
    <property type="entry name" value="TPR-like_helical_dom_sf"/>
</dbReference>
<keyword evidence="2" id="KW-1185">Reference proteome</keyword>
<dbReference type="EMBL" id="BLLK01000029">
    <property type="protein sequence ID" value="GFH48866.1"/>
    <property type="molecule type" value="Genomic_DNA"/>
</dbReference>
<evidence type="ECO:0000313" key="1">
    <source>
        <dbReference type="EMBL" id="GFH48866.1"/>
    </source>
</evidence>